<reference evidence="1 2" key="1">
    <citation type="journal article" date="2017" name="Nat. Commun.">
        <title>Genome assembly with in vitro proximity ligation data and whole-genome triplication in lettuce.</title>
        <authorList>
            <person name="Reyes-Chin-Wo S."/>
            <person name="Wang Z."/>
            <person name="Yang X."/>
            <person name="Kozik A."/>
            <person name="Arikit S."/>
            <person name="Song C."/>
            <person name="Xia L."/>
            <person name="Froenicke L."/>
            <person name="Lavelle D.O."/>
            <person name="Truco M.J."/>
            <person name="Xia R."/>
            <person name="Zhu S."/>
            <person name="Xu C."/>
            <person name="Xu H."/>
            <person name="Xu X."/>
            <person name="Cox K."/>
            <person name="Korf I."/>
            <person name="Meyers B.C."/>
            <person name="Michelmore R.W."/>
        </authorList>
    </citation>
    <scope>NUCLEOTIDE SEQUENCE [LARGE SCALE GENOMIC DNA]</scope>
    <source>
        <strain evidence="2">cv. Salinas</strain>
        <tissue evidence="1">Seedlings</tissue>
    </source>
</reference>
<dbReference type="AlphaFoldDB" id="A0A9R1V4P1"/>
<comment type="caution">
    <text evidence="1">The sequence shown here is derived from an EMBL/GenBank/DDBJ whole genome shotgun (WGS) entry which is preliminary data.</text>
</comment>
<dbReference type="EMBL" id="NBSK02000007">
    <property type="protein sequence ID" value="KAJ0198191.1"/>
    <property type="molecule type" value="Genomic_DNA"/>
</dbReference>
<proteinExistence type="predicted"/>
<evidence type="ECO:0000313" key="2">
    <source>
        <dbReference type="Proteomes" id="UP000235145"/>
    </source>
</evidence>
<name>A0A9R1V4P1_LACSA</name>
<evidence type="ECO:0008006" key="3">
    <source>
        <dbReference type="Google" id="ProtNLM"/>
    </source>
</evidence>
<organism evidence="1 2">
    <name type="scientific">Lactuca sativa</name>
    <name type="common">Garden lettuce</name>
    <dbReference type="NCBI Taxonomy" id="4236"/>
    <lineage>
        <taxon>Eukaryota</taxon>
        <taxon>Viridiplantae</taxon>
        <taxon>Streptophyta</taxon>
        <taxon>Embryophyta</taxon>
        <taxon>Tracheophyta</taxon>
        <taxon>Spermatophyta</taxon>
        <taxon>Magnoliopsida</taxon>
        <taxon>eudicotyledons</taxon>
        <taxon>Gunneridae</taxon>
        <taxon>Pentapetalae</taxon>
        <taxon>asterids</taxon>
        <taxon>campanulids</taxon>
        <taxon>Asterales</taxon>
        <taxon>Asteraceae</taxon>
        <taxon>Cichorioideae</taxon>
        <taxon>Cichorieae</taxon>
        <taxon>Lactucinae</taxon>
        <taxon>Lactuca</taxon>
    </lineage>
</organism>
<sequence length="81" mass="9245">MSNTRSRHSLDDLPLEILSRIFVVLRSESAKDIMYEAGGNPQVFRTTCIDMFEGIGPKNLKADLFIRTCALHNNIEAMFRQ</sequence>
<protein>
    <recommendedName>
        <fullName evidence="3">F-box domain-containing protein</fullName>
    </recommendedName>
</protein>
<keyword evidence="2" id="KW-1185">Reference proteome</keyword>
<dbReference type="Proteomes" id="UP000235145">
    <property type="component" value="Unassembled WGS sequence"/>
</dbReference>
<evidence type="ECO:0000313" key="1">
    <source>
        <dbReference type="EMBL" id="KAJ0198191.1"/>
    </source>
</evidence>
<accession>A0A9R1V4P1</accession>
<gene>
    <name evidence="1" type="ORF">LSAT_V11C700362440</name>
</gene>